<reference evidence="2 3" key="1">
    <citation type="submission" date="2018-06" db="EMBL/GenBank/DDBJ databases">
        <authorList>
            <consortium name="Pathogen Informatics"/>
            <person name="Doyle S."/>
        </authorList>
    </citation>
    <scope>NUCLEOTIDE SEQUENCE [LARGE SCALE GENOMIC DNA]</scope>
    <source>
        <strain evidence="2 3">NCTC10736</strain>
    </source>
</reference>
<evidence type="ECO:0000256" key="1">
    <source>
        <dbReference type="SAM" id="SignalP"/>
    </source>
</evidence>
<evidence type="ECO:0000313" key="3">
    <source>
        <dbReference type="Proteomes" id="UP000255061"/>
    </source>
</evidence>
<keyword evidence="1" id="KW-0732">Signal</keyword>
<dbReference type="PROSITE" id="PS51257">
    <property type="entry name" value="PROKAR_LIPOPROTEIN"/>
    <property type="match status" value="1"/>
</dbReference>
<sequence>MKYPLLAVTLSILLLSGCGSDDNTSEEVIPPVPPSPPEVNSVNIDEAMQINLALNQFDQKTGTIQFSLTDAQQAAITAVKAYDIYYFGFPDSNKASSNPKAWKRWHTTQSYRCQNTTECGGKLTETQTGQYQFEIPALDWQQQDPSHAVAQIKVAIQIYGAKANNELSLIEAPSI</sequence>
<dbReference type="RefSeq" id="WP_115405212.1">
    <property type="nucleotide sequence ID" value="NZ_UGYV01000001.1"/>
</dbReference>
<evidence type="ECO:0008006" key="4">
    <source>
        <dbReference type="Google" id="ProtNLM"/>
    </source>
</evidence>
<proteinExistence type="predicted"/>
<feature type="chain" id="PRO_5016963407" description="Lipoprotein" evidence="1">
    <location>
        <begin position="21"/>
        <end position="175"/>
    </location>
</feature>
<accession>A0A379ZE88</accession>
<organism evidence="2 3">
    <name type="scientific">Shewanella morhuae</name>
    <dbReference type="NCBI Taxonomy" id="365591"/>
    <lineage>
        <taxon>Bacteria</taxon>
        <taxon>Pseudomonadati</taxon>
        <taxon>Pseudomonadota</taxon>
        <taxon>Gammaproteobacteria</taxon>
        <taxon>Alteromonadales</taxon>
        <taxon>Shewanellaceae</taxon>
        <taxon>Shewanella</taxon>
    </lineage>
</organism>
<protein>
    <recommendedName>
        <fullName evidence="4">Lipoprotein</fullName>
    </recommendedName>
</protein>
<feature type="signal peptide" evidence="1">
    <location>
        <begin position="1"/>
        <end position="20"/>
    </location>
</feature>
<gene>
    <name evidence="2" type="ORF">NCTC10736_00142</name>
</gene>
<name>A0A379ZE88_9GAMM</name>
<dbReference type="AlphaFoldDB" id="A0A379ZE88"/>
<evidence type="ECO:0000313" key="2">
    <source>
        <dbReference type="EMBL" id="SUI59539.1"/>
    </source>
</evidence>
<dbReference type="Proteomes" id="UP000255061">
    <property type="component" value="Unassembled WGS sequence"/>
</dbReference>
<dbReference type="EMBL" id="UGYV01000001">
    <property type="protein sequence ID" value="SUI59539.1"/>
    <property type="molecule type" value="Genomic_DNA"/>
</dbReference>